<accession>A0A2S9I444</accession>
<evidence type="ECO:0000256" key="1">
    <source>
        <dbReference type="SAM" id="SignalP"/>
    </source>
</evidence>
<feature type="chain" id="PRO_5015658785" description="Lipoprotein" evidence="1">
    <location>
        <begin position="18"/>
        <end position="189"/>
    </location>
</feature>
<comment type="caution">
    <text evidence="2">The sequence shown here is derived from an EMBL/GenBank/DDBJ whole genome shotgun (WGS) entry which is preliminary data.</text>
</comment>
<protein>
    <recommendedName>
        <fullName evidence="4">Lipoprotein</fullName>
    </recommendedName>
</protein>
<evidence type="ECO:0000313" key="2">
    <source>
        <dbReference type="EMBL" id="PRD12562.1"/>
    </source>
</evidence>
<keyword evidence="3" id="KW-1185">Reference proteome</keyword>
<sequence length="189" mass="21551">MKKINQSLLLMSCLALASCSTFHKYATGRYYEIYRTEGLGACEFKTKFNACADTYSFDVKISDDNDRIALAEYFSPSDDASYFGFIRDDYARETQPIRDFIIWSKANSAGGKRVTVKRKAGNAVGYLFEHSDVVYVFDYIHSREDIPMLMLNIEGRGRYFGFTTEQAEKLLQVLDAWYAGKFTGEKLTG</sequence>
<keyword evidence="1" id="KW-0732">Signal</keyword>
<evidence type="ECO:0008006" key="4">
    <source>
        <dbReference type="Google" id="ProtNLM"/>
    </source>
</evidence>
<evidence type="ECO:0000313" key="3">
    <source>
        <dbReference type="Proteomes" id="UP000239181"/>
    </source>
</evidence>
<dbReference type="OrthoDB" id="6555300at2"/>
<dbReference type="PROSITE" id="PS51257">
    <property type="entry name" value="PROKAR_LIPOPROTEIN"/>
    <property type="match status" value="1"/>
</dbReference>
<dbReference type="RefSeq" id="WP_105595662.1">
    <property type="nucleotide sequence ID" value="NZ_PDET01000030.1"/>
</dbReference>
<name>A0A2S9I444_9GAMM</name>
<reference evidence="2 3" key="1">
    <citation type="submission" date="2017-10" db="EMBL/GenBank/DDBJ databases">
        <title>Draft genome of two endophytic bacteria isolated from 'guarana' Paullinia cupana (Mart.) Ducke.</title>
        <authorList>
            <person name="Siqueira K.A."/>
            <person name="Liotti R.G."/>
            <person name="Mendes T.A."/>
            <person name="Soares M.A."/>
        </authorList>
    </citation>
    <scope>NUCLEOTIDE SEQUENCE [LARGE SCALE GENOMIC DNA]</scope>
    <source>
        <strain evidence="2 3">342</strain>
    </source>
</reference>
<gene>
    <name evidence="2" type="ORF">CQW29_26055</name>
</gene>
<proteinExistence type="predicted"/>
<dbReference type="AlphaFoldDB" id="A0A2S9I444"/>
<dbReference type="EMBL" id="PDET01000030">
    <property type="protein sequence ID" value="PRD12562.1"/>
    <property type="molecule type" value="Genomic_DNA"/>
</dbReference>
<feature type="signal peptide" evidence="1">
    <location>
        <begin position="1"/>
        <end position="17"/>
    </location>
</feature>
<dbReference type="Proteomes" id="UP000239181">
    <property type="component" value="Unassembled WGS sequence"/>
</dbReference>
<organism evidence="2 3">
    <name type="scientific">Pantoea coffeiphila</name>
    <dbReference type="NCBI Taxonomy" id="1465635"/>
    <lineage>
        <taxon>Bacteria</taxon>
        <taxon>Pseudomonadati</taxon>
        <taxon>Pseudomonadota</taxon>
        <taxon>Gammaproteobacteria</taxon>
        <taxon>Enterobacterales</taxon>
        <taxon>Erwiniaceae</taxon>
        <taxon>Pantoea</taxon>
    </lineage>
</organism>